<reference evidence="3 4" key="1">
    <citation type="journal article" date="2008" name="Nature">
        <title>The genome of the model beetle and pest Tribolium castaneum.</title>
        <authorList>
            <consortium name="Tribolium Genome Sequencing Consortium"/>
            <person name="Richards S."/>
            <person name="Gibbs R.A."/>
            <person name="Weinstock G.M."/>
            <person name="Brown S.J."/>
            <person name="Denell R."/>
            <person name="Beeman R.W."/>
            <person name="Gibbs R."/>
            <person name="Beeman R.W."/>
            <person name="Brown S.J."/>
            <person name="Bucher G."/>
            <person name="Friedrich M."/>
            <person name="Grimmelikhuijzen C.J."/>
            <person name="Klingler M."/>
            <person name="Lorenzen M."/>
            <person name="Richards S."/>
            <person name="Roth S."/>
            <person name="Schroder R."/>
            <person name="Tautz D."/>
            <person name="Zdobnov E.M."/>
            <person name="Muzny D."/>
            <person name="Gibbs R.A."/>
            <person name="Weinstock G.M."/>
            <person name="Attaway T."/>
            <person name="Bell S."/>
            <person name="Buhay C.J."/>
            <person name="Chandrabose M.N."/>
            <person name="Chavez D."/>
            <person name="Clerk-Blankenburg K.P."/>
            <person name="Cree A."/>
            <person name="Dao M."/>
            <person name="Davis C."/>
            <person name="Chacko J."/>
            <person name="Dinh H."/>
            <person name="Dugan-Rocha S."/>
            <person name="Fowler G."/>
            <person name="Garner T.T."/>
            <person name="Garnes J."/>
            <person name="Gnirke A."/>
            <person name="Hawes A."/>
            <person name="Hernandez J."/>
            <person name="Hines S."/>
            <person name="Holder M."/>
            <person name="Hume J."/>
            <person name="Jhangiani S.N."/>
            <person name="Joshi V."/>
            <person name="Khan Z.M."/>
            <person name="Jackson L."/>
            <person name="Kovar C."/>
            <person name="Kowis A."/>
            <person name="Lee S."/>
            <person name="Lewis L.R."/>
            <person name="Margolis J."/>
            <person name="Morgan M."/>
            <person name="Nazareth L.V."/>
            <person name="Nguyen N."/>
            <person name="Okwuonu G."/>
            <person name="Parker D."/>
            <person name="Richards S."/>
            <person name="Ruiz S.J."/>
            <person name="Santibanez J."/>
            <person name="Savard J."/>
            <person name="Scherer S.E."/>
            <person name="Schneider B."/>
            <person name="Sodergren E."/>
            <person name="Tautz D."/>
            <person name="Vattahil S."/>
            <person name="Villasana D."/>
            <person name="White C.S."/>
            <person name="Wright R."/>
            <person name="Park Y."/>
            <person name="Beeman R.W."/>
            <person name="Lord J."/>
            <person name="Oppert B."/>
            <person name="Lorenzen M."/>
            <person name="Brown S."/>
            <person name="Wang L."/>
            <person name="Savard J."/>
            <person name="Tautz D."/>
            <person name="Richards S."/>
            <person name="Weinstock G."/>
            <person name="Gibbs R.A."/>
            <person name="Liu Y."/>
            <person name="Worley K."/>
            <person name="Weinstock G."/>
            <person name="Elsik C.G."/>
            <person name="Reese J.T."/>
            <person name="Elhaik E."/>
            <person name="Landan G."/>
            <person name="Graur D."/>
            <person name="Arensburger P."/>
            <person name="Atkinson P."/>
            <person name="Beeman R.W."/>
            <person name="Beidler J."/>
            <person name="Brown S.J."/>
            <person name="Demuth J.P."/>
            <person name="Drury D.W."/>
            <person name="Du Y.Z."/>
            <person name="Fujiwara H."/>
            <person name="Lorenzen M."/>
            <person name="Maselli V."/>
            <person name="Osanai M."/>
            <person name="Park Y."/>
            <person name="Robertson H.M."/>
            <person name="Tu Z."/>
            <person name="Wang J.J."/>
            <person name="Wang S."/>
            <person name="Richards S."/>
            <person name="Song H."/>
            <person name="Zhang L."/>
            <person name="Sodergren E."/>
            <person name="Werner D."/>
            <person name="Stanke M."/>
            <person name="Morgenstern B."/>
            <person name="Solovyev V."/>
            <person name="Kosarev P."/>
            <person name="Brown G."/>
            <person name="Chen H.C."/>
            <person name="Ermolaeva O."/>
            <person name="Hlavina W."/>
            <person name="Kapustin Y."/>
            <person name="Kiryutin B."/>
            <person name="Kitts P."/>
            <person name="Maglott D."/>
            <person name="Pruitt K."/>
            <person name="Sapojnikov V."/>
            <person name="Souvorov A."/>
            <person name="Mackey A.J."/>
            <person name="Waterhouse R.M."/>
            <person name="Wyder S."/>
            <person name="Zdobnov E.M."/>
            <person name="Zdobnov E.M."/>
            <person name="Wyder S."/>
            <person name="Kriventseva E.V."/>
            <person name="Kadowaki T."/>
            <person name="Bork P."/>
            <person name="Aranda M."/>
            <person name="Bao R."/>
            <person name="Beermann A."/>
            <person name="Berns N."/>
            <person name="Bolognesi R."/>
            <person name="Bonneton F."/>
            <person name="Bopp D."/>
            <person name="Brown S.J."/>
            <person name="Bucher G."/>
            <person name="Butts T."/>
            <person name="Chaumot A."/>
            <person name="Denell R.E."/>
            <person name="Ferrier D.E."/>
            <person name="Friedrich M."/>
            <person name="Gordon C.M."/>
            <person name="Jindra M."/>
            <person name="Klingler M."/>
            <person name="Lan Q."/>
            <person name="Lattorff H.M."/>
            <person name="Laudet V."/>
            <person name="von Levetsow C."/>
            <person name="Liu Z."/>
            <person name="Lutz R."/>
            <person name="Lynch J.A."/>
            <person name="da Fonseca R.N."/>
            <person name="Posnien N."/>
            <person name="Reuter R."/>
            <person name="Roth S."/>
            <person name="Savard J."/>
            <person name="Schinko J.B."/>
            <person name="Schmitt C."/>
            <person name="Schoppmeier M."/>
            <person name="Schroder R."/>
            <person name="Shippy T.D."/>
            <person name="Simonnet F."/>
            <person name="Marques-Souza H."/>
            <person name="Tautz D."/>
            <person name="Tomoyasu Y."/>
            <person name="Trauner J."/>
            <person name="Van der Zee M."/>
            <person name="Vervoort M."/>
            <person name="Wittkopp N."/>
            <person name="Wimmer E.A."/>
            <person name="Yang X."/>
            <person name="Jones A.K."/>
            <person name="Sattelle D.B."/>
            <person name="Ebert P.R."/>
            <person name="Nelson D."/>
            <person name="Scott J.G."/>
            <person name="Beeman R.W."/>
            <person name="Muthukrishnan S."/>
            <person name="Kramer K.J."/>
            <person name="Arakane Y."/>
            <person name="Beeman R.W."/>
            <person name="Zhu Q."/>
            <person name="Hogenkamp D."/>
            <person name="Dixit R."/>
            <person name="Oppert B."/>
            <person name="Jiang H."/>
            <person name="Zou Z."/>
            <person name="Marshall J."/>
            <person name="Elpidina E."/>
            <person name="Vinokurov K."/>
            <person name="Oppert C."/>
            <person name="Zou Z."/>
            <person name="Evans J."/>
            <person name="Lu Z."/>
            <person name="Zhao P."/>
            <person name="Sumathipala N."/>
            <person name="Altincicek B."/>
            <person name="Vilcinskas A."/>
            <person name="Williams M."/>
            <person name="Hultmark D."/>
            <person name="Hetru C."/>
            <person name="Jiang H."/>
            <person name="Grimmelikhuijzen C.J."/>
            <person name="Hauser F."/>
            <person name="Cazzamali G."/>
            <person name="Williamson M."/>
            <person name="Park Y."/>
            <person name="Li B."/>
            <person name="Tanaka Y."/>
            <person name="Predel R."/>
            <person name="Neupert S."/>
            <person name="Schachtner J."/>
            <person name="Verleyen P."/>
            <person name="Raible F."/>
            <person name="Bork P."/>
            <person name="Friedrich M."/>
            <person name="Walden K.K."/>
            <person name="Robertson H.M."/>
            <person name="Angeli S."/>
            <person name="Foret S."/>
            <person name="Bucher G."/>
            <person name="Schuetz S."/>
            <person name="Maleszka R."/>
            <person name="Wimmer E.A."/>
            <person name="Beeman R.W."/>
            <person name="Lorenzen M."/>
            <person name="Tomoyasu Y."/>
            <person name="Miller S.C."/>
            <person name="Grossmann D."/>
            <person name="Bucher G."/>
        </authorList>
    </citation>
    <scope>NUCLEOTIDE SEQUENCE [LARGE SCALE GENOMIC DNA]</scope>
    <source>
        <strain evidence="3 4">Georgia GA2</strain>
    </source>
</reference>
<proteinExistence type="predicted"/>
<organism evidence="3 4">
    <name type="scientific">Tribolium castaneum</name>
    <name type="common">Red flour beetle</name>
    <dbReference type="NCBI Taxonomy" id="7070"/>
    <lineage>
        <taxon>Eukaryota</taxon>
        <taxon>Metazoa</taxon>
        <taxon>Ecdysozoa</taxon>
        <taxon>Arthropoda</taxon>
        <taxon>Hexapoda</taxon>
        <taxon>Insecta</taxon>
        <taxon>Pterygota</taxon>
        <taxon>Neoptera</taxon>
        <taxon>Endopterygota</taxon>
        <taxon>Coleoptera</taxon>
        <taxon>Polyphaga</taxon>
        <taxon>Cucujiformia</taxon>
        <taxon>Tenebrionidae</taxon>
        <taxon>Tenebrionidae incertae sedis</taxon>
        <taxon>Tribolium</taxon>
    </lineage>
</organism>
<protein>
    <recommendedName>
        <fullName evidence="2">Kazal-like domain-containing protein</fullName>
    </recommendedName>
</protein>
<reference evidence="3 4" key="2">
    <citation type="journal article" date="2010" name="Nucleic Acids Res.">
        <title>BeetleBase in 2010: revisions to provide comprehensive genomic information for Tribolium castaneum.</title>
        <authorList>
            <person name="Kim H.S."/>
            <person name="Murphy T."/>
            <person name="Xia J."/>
            <person name="Caragea D."/>
            <person name="Park Y."/>
            <person name="Beeman R.W."/>
            <person name="Lorenzen M.D."/>
            <person name="Butcher S."/>
            <person name="Manak J.R."/>
            <person name="Brown S.J."/>
        </authorList>
    </citation>
    <scope>GENOME REANNOTATION</scope>
    <source>
        <strain evidence="3 4">Georgia GA2</strain>
    </source>
</reference>
<dbReference type="KEGG" id="tca:100142616"/>
<evidence type="ECO:0000313" key="4">
    <source>
        <dbReference type="Proteomes" id="UP000007266"/>
    </source>
</evidence>
<dbReference type="GO" id="GO:0004867">
    <property type="term" value="F:serine-type endopeptidase inhibitor activity"/>
    <property type="evidence" value="ECO:0007669"/>
    <property type="project" value="InterPro"/>
</dbReference>
<dbReference type="InterPro" id="IPR002350">
    <property type="entry name" value="Kazal_dom"/>
</dbReference>
<dbReference type="Proteomes" id="UP000007266">
    <property type="component" value="Linkage group 2"/>
</dbReference>
<dbReference type="InterPro" id="IPR039932">
    <property type="entry name" value="Spink4-like"/>
</dbReference>
<dbReference type="Pfam" id="PF07648">
    <property type="entry name" value="Kazal_2"/>
    <property type="match status" value="1"/>
</dbReference>
<sequence length="178" mass="20975">MRSCFFIFAFLQATFAYRYELSDDSRYVNFGNSDESRRSSRQLGFDWDNPSPDYDNNFNNRRVPNTFNWNSRQEQNPDTFIFEDDFENRNFVTTQRPSFQIPAFRRTTQRTPSSTIAIPGMGTPRTPCEDRCLSTPEYNPVCGDDNMTYFSMHRLNCARRCGKRVSMKHMGACTRIRQ</sequence>
<dbReference type="EMBL" id="KQ971312">
    <property type="protein sequence ID" value="EEZ98527.1"/>
    <property type="molecule type" value="Genomic_DNA"/>
</dbReference>
<dbReference type="InterPro" id="IPR036058">
    <property type="entry name" value="Kazal_dom_sf"/>
</dbReference>
<feature type="signal peptide" evidence="1">
    <location>
        <begin position="1"/>
        <end position="16"/>
    </location>
</feature>
<dbReference type="CDD" id="cd00104">
    <property type="entry name" value="KAZAL_FS"/>
    <property type="match status" value="1"/>
</dbReference>
<dbReference type="PANTHER" id="PTHR21179">
    <property type="entry name" value="SERINE-TYPE ENDOPEPTIDASE INHIBITOR"/>
    <property type="match status" value="1"/>
</dbReference>
<dbReference type="AlphaFoldDB" id="D6W9Q1"/>
<feature type="domain" description="Kazal-like" evidence="2">
    <location>
        <begin position="122"/>
        <end position="175"/>
    </location>
</feature>
<dbReference type="HOGENOM" id="CLU_1512555_0_0_1"/>
<gene>
    <name evidence="3" type="primary">AUGUSTUS-3.0.2_01031</name>
    <name evidence="3" type="ORF">TcasGA2_TC001031</name>
</gene>
<name>D6W9Q1_TRICA</name>
<keyword evidence="1" id="KW-0732">Signal</keyword>
<dbReference type="Gene3D" id="3.30.60.30">
    <property type="match status" value="1"/>
</dbReference>
<evidence type="ECO:0000259" key="2">
    <source>
        <dbReference type="PROSITE" id="PS51465"/>
    </source>
</evidence>
<dbReference type="PROSITE" id="PS51465">
    <property type="entry name" value="KAZAL_2"/>
    <property type="match status" value="1"/>
</dbReference>
<dbReference type="OrthoDB" id="126772at2759"/>
<evidence type="ECO:0000313" key="3">
    <source>
        <dbReference type="EMBL" id="EEZ98527.1"/>
    </source>
</evidence>
<evidence type="ECO:0000256" key="1">
    <source>
        <dbReference type="SAM" id="SignalP"/>
    </source>
</evidence>
<accession>D6W9Q1</accession>
<feature type="chain" id="PRO_5003089087" description="Kazal-like domain-containing protein" evidence="1">
    <location>
        <begin position="17"/>
        <end position="178"/>
    </location>
</feature>
<keyword evidence="4" id="KW-1185">Reference proteome</keyword>
<dbReference type="PhylomeDB" id="D6W9Q1"/>
<dbReference type="SMART" id="SM00280">
    <property type="entry name" value="KAZAL"/>
    <property type="match status" value="1"/>
</dbReference>
<dbReference type="PANTHER" id="PTHR21179:SF1">
    <property type="entry name" value="KAZ1-TYPE SERINE PROTEASE INHIBITOR-LIKE PROTEIN TYPE EPSILON-RELATED"/>
    <property type="match status" value="1"/>
</dbReference>
<dbReference type="SUPFAM" id="SSF100895">
    <property type="entry name" value="Kazal-type serine protease inhibitors"/>
    <property type="match status" value="1"/>
</dbReference>
<dbReference type="STRING" id="7070.D6W9Q1"/>